<keyword evidence="2" id="KW-0732">Signal</keyword>
<dbReference type="STRING" id="164328.H3GQQ5"/>
<dbReference type="EnsemblProtists" id="Phyra79140">
    <property type="protein sequence ID" value="Phyra79140"/>
    <property type="gene ID" value="Phyra79140"/>
</dbReference>
<accession>H3GQQ5</accession>
<name>H3GQQ5_PHYRM</name>
<dbReference type="eggNOG" id="ENOG502RQMX">
    <property type="taxonomic scope" value="Eukaryota"/>
</dbReference>
<feature type="compositionally biased region" description="Polar residues" evidence="1">
    <location>
        <begin position="207"/>
        <end position="238"/>
    </location>
</feature>
<reference evidence="4" key="1">
    <citation type="journal article" date="2006" name="Science">
        <title>Phytophthora genome sequences uncover evolutionary origins and mechanisms of pathogenesis.</title>
        <authorList>
            <person name="Tyler B.M."/>
            <person name="Tripathy S."/>
            <person name="Zhang X."/>
            <person name="Dehal P."/>
            <person name="Jiang R.H."/>
            <person name="Aerts A."/>
            <person name="Arredondo F.D."/>
            <person name="Baxter L."/>
            <person name="Bensasson D."/>
            <person name="Beynon J.L."/>
            <person name="Chapman J."/>
            <person name="Damasceno C.M."/>
            <person name="Dorrance A.E."/>
            <person name="Dou D."/>
            <person name="Dickerman A.W."/>
            <person name="Dubchak I.L."/>
            <person name="Garbelotto M."/>
            <person name="Gijzen M."/>
            <person name="Gordon S.G."/>
            <person name="Govers F."/>
            <person name="Grunwald N.J."/>
            <person name="Huang W."/>
            <person name="Ivors K.L."/>
            <person name="Jones R.W."/>
            <person name="Kamoun S."/>
            <person name="Krampis K."/>
            <person name="Lamour K.H."/>
            <person name="Lee M.K."/>
            <person name="McDonald W.H."/>
            <person name="Medina M."/>
            <person name="Meijer H.J."/>
            <person name="Nordberg E.K."/>
            <person name="Maclean D.J."/>
            <person name="Ospina-Giraldo M.D."/>
            <person name="Morris P.F."/>
            <person name="Phuntumart V."/>
            <person name="Putnam N.H."/>
            <person name="Rash S."/>
            <person name="Rose J.K."/>
            <person name="Sakihama Y."/>
            <person name="Salamov A.A."/>
            <person name="Savidor A."/>
            <person name="Scheuring C.F."/>
            <person name="Smith B.M."/>
            <person name="Sobral B.W."/>
            <person name="Terry A."/>
            <person name="Torto-Alalibo T.A."/>
            <person name="Win J."/>
            <person name="Xu Z."/>
            <person name="Zhang H."/>
            <person name="Grigoriev I.V."/>
            <person name="Rokhsar D.S."/>
            <person name="Boore J.L."/>
        </authorList>
    </citation>
    <scope>NUCLEOTIDE SEQUENCE [LARGE SCALE GENOMIC DNA]</scope>
    <source>
        <strain evidence="4">Pr102</strain>
    </source>
</reference>
<reference evidence="3" key="2">
    <citation type="submission" date="2015-06" db="UniProtKB">
        <authorList>
            <consortium name="EnsemblProtists"/>
        </authorList>
    </citation>
    <scope>IDENTIFICATION</scope>
    <source>
        <strain evidence="3">Pr102</strain>
    </source>
</reference>
<proteinExistence type="predicted"/>
<feature type="compositionally biased region" description="Low complexity" evidence="1">
    <location>
        <begin position="189"/>
        <end position="206"/>
    </location>
</feature>
<feature type="compositionally biased region" description="Low complexity" evidence="1">
    <location>
        <begin position="317"/>
        <end position="359"/>
    </location>
</feature>
<evidence type="ECO:0000256" key="2">
    <source>
        <dbReference type="SAM" id="SignalP"/>
    </source>
</evidence>
<organism evidence="3 4">
    <name type="scientific">Phytophthora ramorum</name>
    <name type="common">Sudden oak death agent</name>
    <dbReference type="NCBI Taxonomy" id="164328"/>
    <lineage>
        <taxon>Eukaryota</taxon>
        <taxon>Sar</taxon>
        <taxon>Stramenopiles</taxon>
        <taxon>Oomycota</taxon>
        <taxon>Peronosporomycetes</taxon>
        <taxon>Peronosporales</taxon>
        <taxon>Peronosporaceae</taxon>
        <taxon>Phytophthora</taxon>
    </lineage>
</organism>
<dbReference type="PANTHER" id="PTHR34008:SF2">
    <property type="entry name" value="REPETITIVE PROLINE-RICH CELL WALL PROTEIN 1"/>
    <property type="match status" value="1"/>
</dbReference>
<feature type="chain" id="PRO_5003585874" evidence="2">
    <location>
        <begin position="23"/>
        <end position="424"/>
    </location>
</feature>
<evidence type="ECO:0000313" key="4">
    <source>
        <dbReference type="Proteomes" id="UP000005238"/>
    </source>
</evidence>
<dbReference type="HOGENOM" id="CLU_046500_1_1_1"/>
<dbReference type="Proteomes" id="UP000005238">
    <property type="component" value="Unassembled WGS sequence"/>
</dbReference>
<dbReference type="OMA" id="ANPGWIT"/>
<dbReference type="PANTHER" id="PTHR34008">
    <property type="entry name" value="REPETITIVE PROLINE-RICH CELL WALL PROTEIN 1"/>
    <property type="match status" value="1"/>
</dbReference>
<dbReference type="AlphaFoldDB" id="H3GQQ5"/>
<dbReference type="VEuPathDB" id="FungiDB:KRP23_1621"/>
<evidence type="ECO:0000313" key="3">
    <source>
        <dbReference type="EnsemblProtists" id="Phyra79140"/>
    </source>
</evidence>
<feature type="compositionally biased region" description="Polar residues" evidence="1">
    <location>
        <begin position="279"/>
        <end position="316"/>
    </location>
</feature>
<protein>
    <submittedName>
        <fullName evidence="3">Uncharacterized protein</fullName>
    </submittedName>
</protein>
<dbReference type="EMBL" id="DS566034">
    <property type="status" value="NOT_ANNOTATED_CDS"/>
    <property type="molecule type" value="Genomic_DNA"/>
</dbReference>
<feature type="signal peptide" evidence="2">
    <location>
        <begin position="1"/>
        <end position="22"/>
    </location>
</feature>
<dbReference type="InParanoid" id="H3GQQ5"/>
<feature type="compositionally biased region" description="Low complexity" evidence="1">
    <location>
        <begin position="239"/>
        <end position="278"/>
    </location>
</feature>
<keyword evidence="4" id="KW-1185">Reference proteome</keyword>
<sequence length="424" mass="44525">MLSGLALSAAVALVVLTSPANAHGYLEEPKPSWTSGSANPGWITMVDNYWDIGSGGDQCGLYKTMAAEKKMTVRDVVLDIVKGQKCGNTDDSASPQPIPSDGKAKWLGNGGGGFTHVGPCEIYLDDTMVLHSDNCQDDYPGGDVGSTQTSDMPVDYSSCNGKCTLTIYWLAFQNAQWQAYVNCVPLSGSGSATQTQSTAGSSTSAQETPATQGSSSEQGEADSSATEAPSSEQQSTQAPSSEQQSTETPSTQAPATQASSEQQSAEAPSAEQQETQAPSTEQQSTQAPSTQAPSSEQQSTQAPSPEQQPTQAPSAEQQDTQAPSTQTPSSEQQSTQAPSPEQQPTQAPSPEQQATQAPSTEQQPTQAPSNQWTPTPWTQAPSSQWTQAPSTQWTQAPSTEQQSMTFNTLNGETGTVQPSSNLRK</sequence>
<dbReference type="VEuPathDB" id="FungiDB:KRP22_11160"/>
<evidence type="ECO:0000256" key="1">
    <source>
        <dbReference type="SAM" id="MobiDB-lite"/>
    </source>
</evidence>
<feature type="compositionally biased region" description="Polar residues" evidence="1">
    <location>
        <begin position="360"/>
        <end position="424"/>
    </location>
</feature>
<feature type="region of interest" description="Disordered" evidence="1">
    <location>
        <begin position="189"/>
        <end position="424"/>
    </location>
</feature>